<feature type="transmembrane region" description="Helical" evidence="1">
    <location>
        <begin position="175"/>
        <end position="195"/>
    </location>
</feature>
<keyword evidence="1" id="KW-1133">Transmembrane helix</keyword>
<gene>
    <name evidence="2" type="ORF">F3K02_11445</name>
</gene>
<feature type="transmembrane region" description="Helical" evidence="1">
    <location>
        <begin position="86"/>
        <end position="105"/>
    </location>
</feature>
<feature type="transmembrane region" description="Helical" evidence="1">
    <location>
        <begin position="111"/>
        <end position="129"/>
    </location>
</feature>
<proteinExistence type="predicted"/>
<dbReference type="AlphaFoldDB" id="A0A7Y8GXI9"/>
<dbReference type="InterPro" id="IPR018750">
    <property type="entry name" value="DUF2306_membrane"/>
</dbReference>
<comment type="caution">
    <text evidence="2">The sequence shown here is derived from an EMBL/GenBank/DDBJ whole genome shotgun (WGS) entry which is preliminary data.</text>
</comment>
<dbReference type="RefSeq" id="WP_177135740.1">
    <property type="nucleotide sequence ID" value="NZ_VYGV01000007.1"/>
</dbReference>
<keyword evidence="3" id="KW-1185">Reference proteome</keyword>
<feature type="transmembrane region" description="Helical" evidence="1">
    <location>
        <begin position="9"/>
        <end position="32"/>
    </location>
</feature>
<accession>A0A7Y8GXI9</accession>
<protein>
    <submittedName>
        <fullName evidence="2">DUF2306 domain-containing protein</fullName>
    </submittedName>
</protein>
<feature type="transmembrane region" description="Helical" evidence="1">
    <location>
        <begin position="150"/>
        <end position="169"/>
    </location>
</feature>
<sequence>MTNRPDPSIAWWTLTLLCLGVGAYAWLLYGLLPEVPATAPEFQASFARHHPAVFYVHVMAAALALLIGPWQFLPALRARHPRLHRWLGRVYLGGGVLAGGVSGLLLAPNTFGGPVANLGFGVLALIWLFSGWRAYRAIRQSRVDEHRRWMLRNFALACAAVTLQLYLPLSFVSGLPLAPAYAAIAWLCWVPNLLWAEWHIWRTAPAPVAARRGAFAG</sequence>
<evidence type="ECO:0000256" key="1">
    <source>
        <dbReference type="SAM" id="Phobius"/>
    </source>
</evidence>
<evidence type="ECO:0000313" key="3">
    <source>
        <dbReference type="Proteomes" id="UP000545507"/>
    </source>
</evidence>
<evidence type="ECO:0000313" key="2">
    <source>
        <dbReference type="EMBL" id="NWF45858.1"/>
    </source>
</evidence>
<keyword evidence="1" id="KW-0472">Membrane</keyword>
<name>A0A7Y8GXI9_9BURK</name>
<dbReference type="Proteomes" id="UP000545507">
    <property type="component" value="Unassembled WGS sequence"/>
</dbReference>
<dbReference type="EMBL" id="VYGV01000007">
    <property type="protein sequence ID" value="NWF45858.1"/>
    <property type="molecule type" value="Genomic_DNA"/>
</dbReference>
<organism evidence="2 3">
    <name type="scientific">Hydrogenophaga aromaticivorans</name>
    <dbReference type="NCBI Taxonomy" id="2610898"/>
    <lineage>
        <taxon>Bacteria</taxon>
        <taxon>Pseudomonadati</taxon>
        <taxon>Pseudomonadota</taxon>
        <taxon>Betaproteobacteria</taxon>
        <taxon>Burkholderiales</taxon>
        <taxon>Comamonadaceae</taxon>
        <taxon>Hydrogenophaga</taxon>
    </lineage>
</organism>
<keyword evidence="1" id="KW-0812">Transmembrane</keyword>
<dbReference type="Pfam" id="PF10067">
    <property type="entry name" value="DUF2306"/>
    <property type="match status" value="1"/>
</dbReference>
<feature type="transmembrane region" description="Helical" evidence="1">
    <location>
        <begin position="52"/>
        <end position="74"/>
    </location>
</feature>
<reference evidence="2 3" key="1">
    <citation type="submission" date="2019-09" db="EMBL/GenBank/DDBJ databases">
        <title>Hydrogenophaga aromatica sp. nov., isolated from a para-xylene-degrading enrichment culture.</title>
        <authorList>
            <person name="Tancsics A."/>
            <person name="Banerjee S."/>
        </authorList>
    </citation>
    <scope>NUCLEOTIDE SEQUENCE [LARGE SCALE GENOMIC DNA]</scope>
    <source>
        <strain evidence="2 3">D2P1</strain>
    </source>
</reference>